<comment type="similarity">
    <text evidence="4 15">Belongs to the PEP-utilizing enzyme family.</text>
</comment>
<dbReference type="Gene3D" id="3.50.30.10">
    <property type="entry name" value="Phosphohistidine domain"/>
    <property type="match status" value="1"/>
</dbReference>
<evidence type="ECO:0000256" key="6">
    <source>
        <dbReference type="ARBA" id="ARBA00021623"/>
    </source>
</evidence>
<dbReference type="InterPro" id="IPR013815">
    <property type="entry name" value="ATP_grasp_subdomain_1"/>
</dbReference>
<dbReference type="InterPro" id="IPR000121">
    <property type="entry name" value="PEP_util_C"/>
</dbReference>
<evidence type="ECO:0000313" key="19">
    <source>
        <dbReference type="EMBL" id="KHT62986.1"/>
    </source>
</evidence>
<dbReference type="PROSITE" id="PS00370">
    <property type="entry name" value="PEP_ENZYMES_PHOS_SITE"/>
    <property type="match status" value="1"/>
</dbReference>
<dbReference type="InterPro" id="IPR018274">
    <property type="entry name" value="PEP_util_AS"/>
</dbReference>
<evidence type="ECO:0000256" key="12">
    <source>
        <dbReference type="ARBA" id="ARBA00022842"/>
    </source>
</evidence>
<dbReference type="SUPFAM" id="SSF52009">
    <property type="entry name" value="Phosphohistidine domain"/>
    <property type="match status" value="1"/>
</dbReference>
<dbReference type="EC" id="2.7.9.2" evidence="5 15"/>
<evidence type="ECO:0000256" key="3">
    <source>
        <dbReference type="ARBA" id="ARBA00004742"/>
    </source>
</evidence>
<organism evidence="19 20">
    <name type="scientific">Photobacterium gaetbulicola</name>
    <dbReference type="NCBI Taxonomy" id="1295392"/>
    <lineage>
        <taxon>Bacteria</taxon>
        <taxon>Pseudomonadati</taxon>
        <taxon>Pseudomonadota</taxon>
        <taxon>Gammaproteobacteria</taxon>
        <taxon>Vibrionales</taxon>
        <taxon>Vibrionaceae</taxon>
        <taxon>Photobacterium</taxon>
    </lineage>
</organism>
<evidence type="ECO:0000259" key="16">
    <source>
        <dbReference type="Pfam" id="PF00391"/>
    </source>
</evidence>
<keyword evidence="11 15" id="KW-0067">ATP-binding</keyword>
<dbReference type="Gene3D" id="3.30.470.20">
    <property type="entry name" value="ATP-grasp fold, B domain"/>
    <property type="match status" value="1"/>
</dbReference>
<protein>
    <recommendedName>
        <fullName evidence="6 15">Phosphoenolpyruvate synthase</fullName>
        <shortName evidence="15">PEP synthase</shortName>
        <ecNumber evidence="5 15">2.7.9.2</ecNumber>
    </recommendedName>
    <alternativeName>
        <fullName evidence="13 15">Pyruvate, water dikinase</fullName>
    </alternativeName>
</protein>
<feature type="domain" description="PEP-utilising enzyme mobile" evidence="16">
    <location>
        <begin position="389"/>
        <end position="459"/>
    </location>
</feature>
<evidence type="ECO:0000256" key="1">
    <source>
        <dbReference type="ARBA" id="ARBA00001946"/>
    </source>
</evidence>
<feature type="domain" description="Pyruvate phosphate dikinase AMP/ATP-binding" evidence="17">
    <location>
        <begin position="22"/>
        <end position="346"/>
    </location>
</feature>
<dbReference type="SUPFAM" id="SSF51621">
    <property type="entry name" value="Phosphoenolpyruvate/pyruvate domain"/>
    <property type="match status" value="1"/>
</dbReference>
<dbReference type="PANTHER" id="PTHR43030">
    <property type="entry name" value="PHOSPHOENOLPYRUVATE SYNTHASE"/>
    <property type="match status" value="1"/>
</dbReference>
<dbReference type="Pfam" id="PF02896">
    <property type="entry name" value="PEP-utilizers_C"/>
    <property type="match status" value="1"/>
</dbReference>
<dbReference type="InterPro" id="IPR036637">
    <property type="entry name" value="Phosphohistidine_dom_sf"/>
</dbReference>
<dbReference type="Gene3D" id="3.20.20.60">
    <property type="entry name" value="Phosphoenolpyruvate-binding domains"/>
    <property type="match status" value="1"/>
</dbReference>
<comment type="caution">
    <text evidence="19">The sequence shown here is derived from an EMBL/GenBank/DDBJ whole genome shotgun (WGS) entry which is preliminary data.</text>
</comment>
<gene>
    <name evidence="19" type="ORF">RJ45_14475</name>
</gene>
<dbReference type="GO" id="GO:0006094">
    <property type="term" value="P:gluconeogenesis"/>
    <property type="evidence" value="ECO:0007669"/>
    <property type="project" value="UniProtKB-UniPathway"/>
</dbReference>
<evidence type="ECO:0000259" key="18">
    <source>
        <dbReference type="Pfam" id="PF02896"/>
    </source>
</evidence>
<proteinExistence type="inferred from homology"/>
<dbReference type="PIRSF" id="PIRSF000854">
    <property type="entry name" value="PEP_synthase"/>
    <property type="match status" value="1"/>
</dbReference>
<dbReference type="PROSITE" id="PS00742">
    <property type="entry name" value="PEP_ENZYMES_2"/>
    <property type="match status" value="1"/>
</dbReference>
<dbReference type="InterPro" id="IPR008279">
    <property type="entry name" value="PEP-util_enz_mobile_dom"/>
</dbReference>
<keyword evidence="19" id="KW-0670">Pyruvate</keyword>
<evidence type="ECO:0000256" key="8">
    <source>
        <dbReference type="ARBA" id="ARBA00022723"/>
    </source>
</evidence>
<dbReference type="FunFam" id="3.30.1490.20:FF:000010">
    <property type="entry name" value="Phosphoenolpyruvate synthase"/>
    <property type="match status" value="1"/>
</dbReference>
<evidence type="ECO:0000256" key="2">
    <source>
        <dbReference type="ARBA" id="ARBA00002988"/>
    </source>
</evidence>
<dbReference type="SUPFAM" id="SSF56059">
    <property type="entry name" value="Glutathione synthetase ATP-binding domain-like"/>
    <property type="match status" value="1"/>
</dbReference>
<feature type="domain" description="PEP-utilising enzyme C-terminal" evidence="18">
    <location>
        <begin position="485"/>
        <end position="791"/>
    </location>
</feature>
<dbReference type="Proteomes" id="UP000031278">
    <property type="component" value="Unassembled WGS sequence"/>
</dbReference>
<keyword evidence="8 15" id="KW-0479">Metal-binding</keyword>
<dbReference type="NCBIfam" id="TIGR01418">
    <property type="entry name" value="PEP_synth"/>
    <property type="match status" value="1"/>
</dbReference>
<dbReference type="EMBL" id="JWLZ01000164">
    <property type="protein sequence ID" value="KHT62986.1"/>
    <property type="molecule type" value="Genomic_DNA"/>
</dbReference>
<dbReference type="GO" id="GO:0005524">
    <property type="term" value="F:ATP binding"/>
    <property type="evidence" value="ECO:0007669"/>
    <property type="project" value="UniProtKB-KW"/>
</dbReference>
<dbReference type="InterPro" id="IPR002192">
    <property type="entry name" value="PPDK_AMP/ATP-bd"/>
</dbReference>
<evidence type="ECO:0000256" key="11">
    <source>
        <dbReference type="ARBA" id="ARBA00022840"/>
    </source>
</evidence>
<dbReference type="RefSeq" id="WP_039463429.1">
    <property type="nucleotide sequence ID" value="NZ_JWLZ01000164.1"/>
</dbReference>
<evidence type="ECO:0000256" key="5">
    <source>
        <dbReference type="ARBA" id="ARBA00011996"/>
    </source>
</evidence>
<evidence type="ECO:0000256" key="14">
    <source>
        <dbReference type="ARBA" id="ARBA00047700"/>
    </source>
</evidence>
<keyword evidence="9 15" id="KW-0547">Nucleotide-binding</keyword>
<name>A0A0B9GW75_9GAMM</name>
<evidence type="ECO:0000259" key="17">
    <source>
        <dbReference type="Pfam" id="PF01326"/>
    </source>
</evidence>
<evidence type="ECO:0000256" key="4">
    <source>
        <dbReference type="ARBA" id="ARBA00007837"/>
    </source>
</evidence>
<evidence type="ECO:0000256" key="13">
    <source>
        <dbReference type="ARBA" id="ARBA00033470"/>
    </source>
</evidence>
<dbReference type="InterPro" id="IPR023151">
    <property type="entry name" value="PEP_util_CS"/>
</dbReference>
<sequence>MNKTAPAPLIYWYAHLSIQDIALVGGKNASLGEMYNQLQQAGIRVPNGFATSAQLFRDFLTQNQLDAPIDGLLTSLNSGAASLKDVGQQIRDLISRGRFSDEQEQHIIDAYLQLEKQTGTSSPAVAVRSSATAEDLPEASFAGQQESYLNIQGERQVIAACKQCFASLYTDRAIVYRQEQGFPHQQVALSVGIQQMIESECAGVMFSLDTENGFPDVVMINGSWGLGETIVKGSVTPDKFVVYKPLLEQPGKSPIIEKKLGLKYEKMIFASGSHCDTPTVTIPTTEAERHTLVINDEETLQLSRWAAMIERHYGCAMDMEWAKDSVTKQLFIVQARPETVEAQKSRTVLVNYKLEKTNAPVLLEGASVGAAVACGQTYTVLSPHDIDQFPEGAILVTERTDPDWVPIMKKAAGIITDSGGPTSHAAIVSRELKVPAIVGTEMATHRLSNGQTVTLSCAGGAVGQVYDGRVGFTTQHIDMASIPSPKTQVMINAAMPDGIFHWWQLPTSGIGLTRIEFIISSQIGVHPMALLHPEKITDSQVKSAIEQRCRHFTNPPDFFTDTLALGISKIAASQYPKPVIVRMSDFKSNEYRGLLGGEDFELHEENPMLGLRGASRYYHPRYREAFQLECQAIARARNEKGFDNIIVMIPFCRTVDEADKVLNVMAQAGLERGQDGLQVYVMCEIPSNVILAERFAERFDGFSIGSNDLTQLVLGIDRDSAELKPMFDARDDAVKRLIEHVITVAHSKGCKVGICGQAPSDHPEFAQFLVACGIDSISLNPDSFAKGCDVIAKAEQSRDQET</sequence>
<evidence type="ECO:0000256" key="9">
    <source>
        <dbReference type="ARBA" id="ARBA00022741"/>
    </source>
</evidence>
<comment type="catalytic activity">
    <reaction evidence="14 15">
        <text>pyruvate + ATP + H2O = phosphoenolpyruvate + AMP + phosphate + 2 H(+)</text>
        <dbReference type="Rhea" id="RHEA:11364"/>
        <dbReference type="ChEBI" id="CHEBI:15361"/>
        <dbReference type="ChEBI" id="CHEBI:15377"/>
        <dbReference type="ChEBI" id="CHEBI:15378"/>
        <dbReference type="ChEBI" id="CHEBI:30616"/>
        <dbReference type="ChEBI" id="CHEBI:43474"/>
        <dbReference type="ChEBI" id="CHEBI:58702"/>
        <dbReference type="ChEBI" id="CHEBI:456215"/>
        <dbReference type="EC" id="2.7.9.2"/>
    </reaction>
</comment>
<dbReference type="NCBIfam" id="NF005057">
    <property type="entry name" value="PRK06464.1"/>
    <property type="match status" value="1"/>
</dbReference>
<dbReference type="GO" id="GO:0046872">
    <property type="term" value="F:metal ion binding"/>
    <property type="evidence" value="ECO:0007669"/>
    <property type="project" value="UniProtKB-KW"/>
</dbReference>
<comment type="function">
    <text evidence="2 15">Catalyzes the phosphorylation of pyruvate to phosphoenolpyruvate.</text>
</comment>
<evidence type="ECO:0000256" key="10">
    <source>
        <dbReference type="ARBA" id="ARBA00022777"/>
    </source>
</evidence>
<dbReference type="InterPro" id="IPR040442">
    <property type="entry name" value="Pyrv_kinase-like_dom_sf"/>
</dbReference>
<dbReference type="PANTHER" id="PTHR43030:SF1">
    <property type="entry name" value="PHOSPHOENOLPYRUVATE SYNTHASE"/>
    <property type="match status" value="1"/>
</dbReference>
<dbReference type="InterPro" id="IPR015813">
    <property type="entry name" value="Pyrv/PenolPyrv_kinase-like_dom"/>
</dbReference>
<evidence type="ECO:0000313" key="20">
    <source>
        <dbReference type="Proteomes" id="UP000031278"/>
    </source>
</evidence>
<dbReference type="InterPro" id="IPR006319">
    <property type="entry name" value="PEP_synth"/>
</dbReference>
<dbReference type="Gene3D" id="3.30.1490.20">
    <property type="entry name" value="ATP-grasp fold, A domain"/>
    <property type="match status" value="1"/>
</dbReference>
<evidence type="ECO:0000256" key="7">
    <source>
        <dbReference type="ARBA" id="ARBA00022679"/>
    </source>
</evidence>
<dbReference type="UniPathway" id="UPA00138"/>
<evidence type="ECO:0000256" key="15">
    <source>
        <dbReference type="PIRNR" id="PIRNR000854"/>
    </source>
</evidence>
<reference evidence="19 20" key="1">
    <citation type="submission" date="2014-12" db="EMBL/GenBank/DDBJ databases">
        <title>Genome sequencing of Photobacterium gaetbulicola AD005a.</title>
        <authorList>
            <person name="Adrian T.G.S."/>
            <person name="Chan K.G."/>
        </authorList>
    </citation>
    <scope>NUCLEOTIDE SEQUENCE [LARGE SCALE GENOMIC DNA]</scope>
    <source>
        <strain evidence="19 20">AD005a</strain>
    </source>
</reference>
<dbReference type="AlphaFoldDB" id="A0A0B9GW75"/>
<dbReference type="Pfam" id="PF00391">
    <property type="entry name" value="PEP-utilizers"/>
    <property type="match status" value="1"/>
</dbReference>
<keyword evidence="12 15" id="KW-0460">Magnesium</keyword>
<accession>A0A0B9GW75</accession>
<comment type="cofactor">
    <cofactor evidence="1 15">
        <name>Mg(2+)</name>
        <dbReference type="ChEBI" id="CHEBI:18420"/>
    </cofactor>
</comment>
<comment type="pathway">
    <text evidence="3 15">Carbohydrate biosynthesis; gluconeogenesis.</text>
</comment>
<keyword evidence="7 15" id="KW-0808">Transferase</keyword>
<dbReference type="Pfam" id="PF01326">
    <property type="entry name" value="PPDK_N"/>
    <property type="match status" value="1"/>
</dbReference>
<dbReference type="GO" id="GO:0008986">
    <property type="term" value="F:pyruvate, water dikinase activity"/>
    <property type="evidence" value="ECO:0007669"/>
    <property type="project" value="UniProtKB-EC"/>
</dbReference>
<keyword evidence="10 15" id="KW-0418">Kinase</keyword>